<reference evidence="10 11" key="1">
    <citation type="submission" date="2017-08" db="EMBL/GenBank/DDBJ databases">
        <title>Harnessing the power of phylogenomics to disentangle the directionality and signatures of interkingdom host jumping in the parasitic fungal genus Tolypocladium.</title>
        <authorList>
            <person name="Quandt C.A."/>
            <person name="Patterson W."/>
            <person name="Spatafora J.W."/>
        </authorList>
    </citation>
    <scope>NUCLEOTIDE SEQUENCE [LARGE SCALE GENOMIC DNA]</scope>
    <source>
        <strain evidence="10 11">CBS 113982</strain>
    </source>
</reference>
<keyword evidence="7" id="KW-0445">Lipid transport</keyword>
<comment type="caution">
    <text evidence="10">The sequence shown here is derived from an EMBL/GenBank/DDBJ whole genome shotgun (WGS) entry which is preliminary data.</text>
</comment>
<keyword evidence="5" id="KW-0813">Transport</keyword>
<organism evidence="10 11">
    <name type="scientific">Tolypocladium capitatum</name>
    <dbReference type="NCBI Taxonomy" id="45235"/>
    <lineage>
        <taxon>Eukaryota</taxon>
        <taxon>Fungi</taxon>
        <taxon>Dikarya</taxon>
        <taxon>Ascomycota</taxon>
        <taxon>Pezizomycotina</taxon>
        <taxon>Sordariomycetes</taxon>
        <taxon>Hypocreomycetidae</taxon>
        <taxon>Hypocreales</taxon>
        <taxon>Ophiocordycipitaceae</taxon>
        <taxon>Tolypocladium</taxon>
    </lineage>
</organism>
<evidence type="ECO:0000259" key="9">
    <source>
        <dbReference type="SMART" id="SM00737"/>
    </source>
</evidence>
<dbReference type="Proteomes" id="UP000236621">
    <property type="component" value="Unassembled WGS sequence"/>
</dbReference>
<dbReference type="EMBL" id="NRSZ01000224">
    <property type="protein sequence ID" value="PNY28689.1"/>
    <property type="molecule type" value="Genomic_DNA"/>
</dbReference>
<dbReference type="Gene3D" id="2.70.220.10">
    <property type="entry name" value="Ganglioside GM2 activator"/>
    <property type="match status" value="1"/>
</dbReference>
<dbReference type="InterPro" id="IPR036846">
    <property type="entry name" value="GM2-AP_sf"/>
</dbReference>
<name>A0A2K3QMD2_9HYPO</name>
<evidence type="ECO:0000256" key="5">
    <source>
        <dbReference type="ARBA" id="ARBA00022448"/>
    </source>
</evidence>
<dbReference type="Pfam" id="PF02221">
    <property type="entry name" value="E1_DerP2_DerF2"/>
    <property type="match status" value="1"/>
</dbReference>
<sequence length="192" mass="20670">MRFSVACLSACLAPAAALGIFSDVIANEDLKIPGQSPLELCDSEHADDIISIERVDLAPNPPAAGQELLIKARGTVKETIEEGAYVLLEVKYGLIRLLRTTADLCEQISNVDLKCPIEAGAMEITKTVDLPKEIPPVCDPLALRSEGCVLTHHQGKYTVQADVYTADDKHITCLTATVIFNMGGNGFFSNEL</sequence>
<gene>
    <name evidence="10" type="ORF">TCAP_01385</name>
</gene>
<evidence type="ECO:0000256" key="7">
    <source>
        <dbReference type="ARBA" id="ARBA00023055"/>
    </source>
</evidence>
<comment type="subunit">
    <text evidence="3">Monomer.</text>
</comment>
<feature type="signal peptide" evidence="8">
    <location>
        <begin position="1"/>
        <end position="17"/>
    </location>
</feature>
<evidence type="ECO:0000256" key="1">
    <source>
        <dbReference type="ARBA" id="ARBA00002053"/>
    </source>
</evidence>
<comment type="function">
    <text evidence="1">Catalyzes the intermembrane transfer of phosphatidylglycerol and phosphatidylinositol.</text>
</comment>
<accession>A0A2K3QMD2</accession>
<dbReference type="CDD" id="cd00917">
    <property type="entry name" value="PG-PI_TP"/>
    <property type="match status" value="1"/>
</dbReference>
<evidence type="ECO:0000256" key="2">
    <source>
        <dbReference type="ARBA" id="ARBA00006370"/>
    </source>
</evidence>
<evidence type="ECO:0000256" key="3">
    <source>
        <dbReference type="ARBA" id="ARBA00011245"/>
    </source>
</evidence>
<dbReference type="STRING" id="45235.A0A2K3QMD2"/>
<evidence type="ECO:0000256" key="8">
    <source>
        <dbReference type="SAM" id="SignalP"/>
    </source>
</evidence>
<dbReference type="InterPro" id="IPR039670">
    <property type="entry name" value="NPC2-like"/>
</dbReference>
<evidence type="ECO:0000313" key="10">
    <source>
        <dbReference type="EMBL" id="PNY28689.1"/>
    </source>
</evidence>
<dbReference type="GO" id="GO:0032366">
    <property type="term" value="P:intracellular sterol transport"/>
    <property type="evidence" value="ECO:0007669"/>
    <property type="project" value="InterPro"/>
</dbReference>
<protein>
    <recommendedName>
        <fullName evidence="4">Phosphatidylglycerol/phosphatidylinositol transfer protein</fullName>
    </recommendedName>
</protein>
<dbReference type="OrthoDB" id="6409159at2759"/>
<evidence type="ECO:0000256" key="4">
    <source>
        <dbReference type="ARBA" id="ARBA00016056"/>
    </source>
</evidence>
<evidence type="ECO:0000313" key="11">
    <source>
        <dbReference type="Proteomes" id="UP000236621"/>
    </source>
</evidence>
<evidence type="ECO:0000256" key="6">
    <source>
        <dbReference type="ARBA" id="ARBA00022729"/>
    </source>
</evidence>
<dbReference type="SUPFAM" id="SSF81296">
    <property type="entry name" value="E set domains"/>
    <property type="match status" value="1"/>
</dbReference>
<dbReference type="PANTHER" id="PTHR11306">
    <property type="entry name" value="NIEMANN PICK TYPE C2 PROTEIN NPC2-RELATED"/>
    <property type="match status" value="1"/>
</dbReference>
<dbReference type="GO" id="GO:0032934">
    <property type="term" value="F:sterol binding"/>
    <property type="evidence" value="ECO:0007669"/>
    <property type="project" value="InterPro"/>
</dbReference>
<comment type="similarity">
    <text evidence="2">Belongs to the NPC2 family.</text>
</comment>
<dbReference type="SMART" id="SM00737">
    <property type="entry name" value="ML"/>
    <property type="match status" value="1"/>
</dbReference>
<feature type="domain" description="MD-2-related lipid-recognition" evidence="9">
    <location>
        <begin position="38"/>
        <end position="178"/>
    </location>
</feature>
<dbReference type="InterPro" id="IPR003172">
    <property type="entry name" value="ML_dom"/>
</dbReference>
<proteinExistence type="inferred from homology"/>
<keyword evidence="11" id="KW-1185">Reference proteome</keyword>
<dbReference type="PANTHER" id="PTHR11306:SF0">
    <property type="entry name" value="PHOSPHATIDYLGLYCEROL_PHOSPHATIDYLINOSITOL TRANSFER PROTEIN"/>
    <property type="match status" value="1"/>
</dbReference>
<dbReference type="AlphaFoldDB" id="A0A2K3QMD2"/>
<keyword evidence="6 8" id="KW-0732">Signal</keyword>
<feature type="chain" id="PRO_5014340574" description="Phosphatidylglycerol/phosphatidylinositol transfer protein" evidence="8">
    <location>
        <begin position="18"/>
        <end position="192"/>
    </location>
</feature>
<dbReference type="InterPro" id="IPR014756">
    <property type="entry name" value="Ig_E-set"/>
</dbReference>
<dbReference type="InterPro" id="IPR033917">
    <property type="entry name" value="ML_PG-PI_TP"/>
</dbReference>